<dbReference type="AlphaFoldDB" id="A0A382S1D0"/>
<dbReference type="Gene3D" id="3.40.250.10">
    <property type="entry name" value="Rhodanese-like domain"/>
    <property type="match status" value="1"/>
</dbReference>
<evidence type="ECO:0000259" key="1">
    <source>
        <dbReference type="PROSITE" id="PS50206"/>
    </source>
</evidence>
<dbReference type="InterPro" id="IPR036873">
    <property type="entry name" value="Rhodanese-like_dom_sf"/>
</dbReference>
<reference evidence="2" key="1">
    <citation type="submission" date="2018-05" db="EMBL/GenBank/DDBJ databases">
        <authorList>
            <person name="Lanie J.A."/>
            <person name="Ng W.-L."/>
            <person name="Kazmierczak K.M."/>
            <person name="Andrzejewski T.M."/>
            <person name="Davidsen T.M."/>
            <person name="Wayne K.J."/>
            <person name="Tettelin H."/>
            <person name="Glass J.I."/>
            <person name="Rusch D."/>
            <person name="Podicherti R."/>
            <person name="Tsui H.-C.T."/>
            <person name="Winkler M.E."/>
        </authorList>
    </citation>
    <scope>NUCLEOTIDE SEQUENCE</scope>
</reference>
<sequence length="141" mass="16439">MNQKIPIQCISSKQCFERLSEESSSYLVDVRTKPEWLFVGLPDLQSLNKQTICVSWHMYPEMEINENFKSEILESGINKQDTIFLICRSGNRSCDAAEFLASRGFTNCFNVIDGFEGENDPNHQRSTINGWKYYKLPWKQR</sequence>
<gene>
    <name evidence="2" type="ORF">METZ01_LOCUS356603</name>
</gene>
<dbReference type="PANTHER" id="PTHR47377:SF1">
    <property type="entry name" value="RHODANESE-LIKE DOMAIN-CONTAINING PROTEIN 4, CHLOROPLASTIC"/>
    <property type="match status" value="1"/>
</dbReference>
<dbReference type="InterPro" id="IPR044240">
    <property type="entry name" value="STR4-like"/>
</dbReference>
<dbReference type="InterPro" id="IPR001763">
    <property type="entry name" value="Rhodanese-like_dom"/>
</dbReference>
<accession>A0A382S1D0</accession>
<proteinExistence type="predicted"/>
<name>A0A382S1D0_9ZZZZ</name>
<evidence type="ECO:0000313" key="2">
    <source>
        <dbReference type="EMBL" id="SVD03749.1"/>
    </source>
</evidence>
<dbReference type="EMBL" id="UINC01125723">
    <property type="protein sequence ID" value="SVD03749.1"/>
    <property type="molecule type" value="Genomic_DNA"/>
</dbReference>
<dbReference type="PANTHER" id="PTHR47377">
    <property type="entry name" value="RHODANESE-LIKE DOMAIN-CONTAINING PROTEIN 4, CHLOROPLASTIC"/>
    <property type="match status" value="1"/>
</dbReference>
<dbReference type="SUPFAM" id="SSF52821">
    <property type="entry name" value="Rhodanese/Cell cycle control phosphatase"/>
    <property type="match status" value="1"/>
</dbReference>
<dbReference type="Pfam" id="PF00581">
    <property type="entry name" value="Rhodanese"/>
    <property type="match status" value="1"/>
</dbReference>
<protein>
    <recommendedName>
        <fullName evidence="1">Rhodanese domain-containing protein</fullName>
    </recommendedName>
</protein>
<organism evidence="2">
    <name type="scientific">marine metagenome</name>
    <dbReference type="NCBI Taxonomy" id="408172"/>
    <lineage>
        <taxon>unclassified sequences</taxon>
        <taxon>metagenomes</taxon>
        <taxon>ecological metagenomes</taxon>
    </lineage>
</organism>
<feature type="domain" description="Rhodanese" evidence="1">
    <location>
        <begin position="21"/>
        <end position="126"/>
    </location>
</feature>
<dbReference type="SMART" id="SM00450">
    <property type="entry name" value="RHOD"/>
    <property type="match status" value="1"/>
</dbReference>
<dbReference type="PROSITE" id="PS50206">
    <property type="entry name" value="RHODANESE_3"/>
    <property type="match status" value="1"/>
</dbReference>